<dbReference type="AlphaFoldDB" id="A0A1V6QAR2"/>
<proteinExistence type="predicted"/>
<gene>
    <name evidence="1" type="ORF">PENANT_c008G09925</name>
</gene>
<dbReference type="EMBL" id="MDYN01000008">
    <property type="protein sequence ID" value="OQD86321.1"/>
    <property type="molecule type" value="Genomic_DNA"/>
</dbReference>
<keyword evidence="2" id="KW-1185">Reference proteome</keyword>
<evidence type="ECO:0000313" key="2">
    <source>
        <dbReference type="Proteomes" id="UP000191672"/>
    </source>
</evidence>
<organism evidence="1 2">
    <name type="scientific">Penicillium antarcticum</name>
    <dbReference type="NCBI Taxonomy" id="416450"/>
    <lineage>
        <taxon>Eukaryota</taxon>
        <taxon>Fungi</taxon>
        <taxon>Dikarya</taxon>
        <taxon>Ascomycota</taxon>
        <taxon>Pezizomycotina</taxon>
        <taxon>Eurotiomycetes</taxon>
        <taxon>Eurotiomycetidae</taxon>
        <taxon>Eurotiales</taxon>
        <taxon>Aspergillaceae</taxon>
        <taxon>Penicillium</taxon>
    </lineage>
</organism>
<dbReference type="Proteomes" id="UP000191672">
    <property type="component" value="Unassembled WGS sequence"/>
</dbReference>
<comment type="caution">
    <text evidence="1">The sequence shown here is derived from an EMBL/GenBank/DDBJ whole genome shotgun (WGS) entry which is preliminary data.</text>
</comment>
<sequence>MEPTQGWNISATPRTCDRCFSLIPAPDAGGWASHVQPTDQFGPGEDLGAERERPHRRLQPVGIHQRQIRRWLLYNNRLNLPPTTI</sequence>
<name>A0A1V6QAR2_9EURO</name>
<evidence type="ECO:0000313" key="1">
    <source>
        <dbReference type="EMBL" id="OQD86321.1"/>
    </source>
</evidence>
<protein>
    <submittedName>
        <fullName evidence="1">Uncharacterized protein</fullName>
    </submittedName>
</protein>
<accession>A0A1V6QAR2</accession>
<reference evidence="2" key="1">
    <citation type="journal article" date="2017" name="Nat. Microbiol.">
        <title>Global analysis of biosynthetic gene clusters reveals vast potential of secondary metabolite production in Penicillium species.</title>
        <authorList>
            <person name="Nielsen J.C."/>
            <person name="Grijseels S."/>
            <person name="Prigent S."/>
            <person name="Ji B."/>
            <person name="Dainat J."/>
            <person name="Nielsen K.F."/>
            <person name="Frisvad J.C."/>
            <person name="Workman M."/>
            <person name="Nielsen J."/>
        </authorList>
    </citation>
    <scope>NUCLEOTIDE SEQUENCE [LARGE SCALE GENOMIC DNA]</scope>
    <source>
        <strain evidence="2">IBT 31811</strain>
    </source>
</reference>